<evidence type="ECO:0000256" key="1">
    <source>
        <dbReference type="SAM" id="SignalP"/>
    </source>
</evidence>
<evidence type="ECO:0000313" key="3">
    <source>
        <dbReference type="Proteomes" id="UP001596379"/>
    </source>
</evidence>
<dbReference type="EMBL" id="JBHTCC010000005">
    <property type="protein sequence ID" value="MFC7300012.1"/>
    <property type="molecule type" value="Genomic_DNA"/>
</dbReference>
<name>A0ABW2J9W6_9BURK</name>
<gene>
    <name evidence="2" type="ORF">ACFQO0_16355</name>
</gene>
<dbReference type="RefSeq" id="WP_382236805.1">
    <property type="nucleotide sequence ID" value="NZ_JBHTCC010000005.1"/>
</dbReference>
<accession>A0ABW2J9W6</accession>
<reference evidence="3" key="1">
    <citation type="journal article" date="2019" name="Int. J. Syst. Evol. Microbiol.">
        <title>The Global Catalogue of Microorganisms (GCM) 10K type strain sequencing project: providing services to taxonomists for standard genome sequencing and annotation.</title>
        <authorList>
            <consortium name="The Broad Institute Genomics Platform"/>
            <consortium name="The Broad Institute Genome Sequencing Center for Infectious Disease"/>
            <person name="Wu L."/>
            <person name="Ma J."/>
        </authorList>
    </citation>
    <scope>NUCLEOTIDE SEQUENCE [LARGE SCALE GENOMIC DNA]</scope>
    <source>
        <strain evidence="3">CCUG 36956</strain>
    </source>
</reference>
<evidence type="ECO:0008006" key="4">
    <source>
        <dbReference type="Google" id="ProtNLM"/>
    </source>
</evidence>
<feature type="signal peptide" evidence="1">
    <location>
        <begin position="1"/>
        <end position="24"/>
    </location>
</feature>
<feature type="chain" id="PRO_5046753890" description="Lipoprotein" evidence="1">
    <location>
        <begin position="25"/>
        <end position="231"/>
    </location>
</feature>
<protein>
    <recommendedName>
        <fullName evidence="4">Lipoprotein</fullName>
    </recommendedName>
</protein>
<comment type="caution">
    <text evidence="2">The sequence shown here is derived from an EMBL/GenBank/DDBJ whole genome shotgun (WGS) entry which is preliminary data.</text>
</comment>
<evidence type="ECO:0000313" key="2">
    <source>
        <dbReference type="EMBL" id="MFC7300012.1"/>
    </source>
</evidence>
<proteinExistence type="predicted"/>
<keyword evidence="1" id="KW-0732">Signal</keyword>
<sequence>MISSSSCTRLALPLCLLALLSACAGKPVPDWQMNAKTSVERATAAYLEGNVRAETQEFKLARSEISRTGRADLMARLELTRCASRLASLVIEECEGFEKLRADAAAPERAYADYLAGKIKPQDIALLPSQHRTVAAAISDPGAAAALQSIEDPLAQLVAAGVLFRSDRATPAVLKLAVDTASAQGWRRPLLAWLGVQLLRAEKAGDAVDAERLRRKITLVENAAIAIPGQP</sequence>
<keyword evidence="3" id="KW-1185">Reference proteome</keyword>
<organism evidence="2 3">
    <name type="scientific">Herminiimonas aquatilis</name>
    <dbReference type="NCBI Taxonomy" id="345342"/>
    <lineage>
        <taxon>Bacteria</taxon>
        <taxon>Pseudomonadati</taxon>
        <taxon>Pseudomonadota</taxon>
        <taxon>Betaproteobacteria</taxon>
        <taxon>Burkholderiales</taxon>
        <taxon>Oxalobacteraceae</taxon>
        <taxon>Herminiimonas</taxon>
    </lineage>
</organism>
<dbReference type="Proteomes" id="UP001596379">
    <property type="component" value="Unassembled WGS sequence"/>
</dbReference>